<feature type="region of interest" description="Disordered" evidence="1">
    <location>
        <begin position="377"/>
        <end position="439"/>
    </location>
</feature>
<feature type="compositionally biased region" description="Pro residues" evidence="1">
    <location>
        <begin position="384"/>
        <end position="394"/>
    </location>
</feature>
<keyword evidence="4" id="KW-1185">Reference proteome</keyword>
<sequence length="467" mass="51247">MRSQKQDPIVWTKNDFYLDEHDDTKIVDRRSTDGTAPGGLLASGIEKLKKSGGKLVIPEGITEIDGQAFSNSSKRYDGLIKSVTFPSTLKKIGYAAFWWNSISGEVTIPEGVTEIDAVAFRENNISSVTLPSTLKTIGSQAFGWNKITKIVDNGDLSKLDLKKYWSILPKNMQDIQHATPFVAQHLPDVVLVPDKDNPQKSKSQPIPYRFTQVVAKRGQDASKPLYFDIYNDTEGNGAYLNSVGTVDHKNNTFTFVNTKDGKVWSVLYYANPNGDNLMWGDKGYVLGDVSFNIRGAKEFNVTYSFVNGTDAKQALPKSVTKLLPTATKAYESTSVNADKLATTTVKDKDAQGTWTFTGWNTSNVSHISSDVTFVGTWTFKKDPTPQPPTPPTPHHNPGQPTDGQNDQGGQNNQQQGNHNQDNIKDNNKHMTPQTSDAGAASQVVGSLSVLGFLTSLCGLKKHSKPRK</sequence>
<comment type="caution">
    <text evidence="3">The sequence shown here is derived from an EMBL/GenBank/DDBJ whole genome shotgun (WGS) entry which is preliminary data.</text>
</comment>
<dbReference type="Proteomes" id="UP000005947">
    <property type="component" value="Unassembled WGS sequence"/>
</dbReference>
<gene>
    <name evidence="3" type="ORF">HMPREF0091_10606</name>
</gene>
<dbReference type="Gene3D" id="3.80.10.10">
    <property type="entry name" value="Ribonuclease Inhibitor"/>
    <property type="match status" value="1"/>
</dbReference>
<reference evidence="3 4" key="1">
    <citation type="submission" date="2011-02" db="EMBL/GenBank/DDBJ databases">
        <authorList>
            <person name="Muzny D."/>
            <person name="Qin X."/>
            <person name="Buhay C."/>
            <person name="Dugan-Rocha S."/>
            <person name="Ding Y."/>
            <person name="Chen G."/>
            <person name="Hawes A."/>
            <person name="Holder M."/>
            <person name="Jhangiani S."/>
            <person name="Johnson A."/>
            <person name="Khan Z."/>
            <person name="Li Z."/>
            <person name="Liu W."/>
            <person name="Liu X."/>
            <person name="Perez L."/>
            <person name="Shen H."/>
            <person name="Wang Q."/>
            <person name="Watt J."/>
            <person name="Xi L."/>
            <person name="Xin Y."/>
            <person name="Zhou J."/>
            <person name="Deng J."/>
            <person name="Jiang H."/>
            <person name="Liu Y."/>
            <person name="Qu J."/>
            <person name="Song X.-Z."/>
            <person name="Zhang L."/>
            <person name="Villasana D."/>
            <person name="Johnson A."/>
            <person name="Liu J."/>
            <person name="Liyanage D."/>
            <person name="Lorensuhewa L."/>
            <person name="Robinson T."/>
            <person name="Song A."/>
            <person name="Song B.-B."/>
            <person name="Dinh H."/>
            <person name="Thornton R."/>
            <person name="Coyle M."/>
            <person name="Francisco L."/>
            <person name="Jackson L."/>
            <person name="Javaid M."/>
            <person name="Korchina V."/>
            <person name="Kovar C."/>
            <person name="Mata R."/>
            <person name="Mathew T."/>
            <person name="Ngo R."/>
            <person name="Nguyen L."/>
            <person name="Nguyen N."/>
            <person name="Okwuonu G."/>
            <person name="Ongeri F."/>
            <person name="Pham C."/>
            <person name="Simmons D."/>
            <person name="Wilczek-Boney K."/>
            <person name="Hale W."/>
            <person name="Jakkamsetti A."/>
            <person name="Pham P."/>
            <person name="Ruth R."/>
            <person name="San Lucas F."/>
            <person name="Warren J."/>
            <person name="Zhang J."/>
            <person name="Zhao Z."/>
            <person name="Zhou C."/>
            <person name="Zhu D."/>
            <person name="Lee S."/>
            <person name="Bess C."/>
            <person name="Blankenburg K."/>
            <person name="Forbes L."/>
            <person name="Fu Q."/>
            <person name="Gubbala S."/>
            <person name="Hirani K."/>
            <person name="Jayaseelan J.C."/>
            <person name="Lara F."/>
            <person name="Munidasa M."/>
            <person name="Palculict T."/>
            <person name="Patil S."/>
            <person name="Pu L.-L."/>
            <person name="Saada N."/>
            <person name="Tang L."/>
            <person name="Weissenberger G."/>
            <person name="Zhu Y."/>
            <person name="Hemphill L."/>
            <person name="Shang Y."/>
            <person name="Youmans B."/>
            <person name="Ayvaz T."/>
            <person name="Ross M."/>
            <person name="Santibanez J."/>
            <person name="Aqrawi P."/>
            <person name="Gross S."/>
            <person name="Joshi V."/>
            <person name="Fowler G."/>
            <person name="Nazareth L."/>
            <person name="Reid J."/>
            <person name="Worley K."/>
            <person name="Petrosino J."/>
            <person name="Highlander S."/>
            <person name="Gibbs R."/>
        </authorList>
    </citation>
    <scope>NUCLEOTIDE SEQUENCE [LARGE SCALE GENOMIC DNA]</scope>
    <source>
        <strain evidence="3 4">DSM 15829</strain>
    </source>
</reference>
<evidence type="ECO:0000256" key="1">
    <source>
        <dbReference type="SAM" id="MobiDB-lite"/>
    </source>
</evidence>
<evidence type="ECO:0000313" key="3">
    <source>
        <dbReference type="EMBL" id="EGF23659.1"/>
    </source>
</evidence>
<evidence type="ECO:0000313" key="4">
    <source>
        <dbReference type="Proteomes" id="UP000005947"/>
    </source>
</evidence>
<protein>
    <recommendedName>
        <fullName evidence="2">SHIRT domain-containing protein</fullName>
    </recommendedName>
</protein>
<dbReference type="EMBL" id="ACGK02000001">
    <property type="protein sequence ID" value="EGF23659.1"/>
    <property type="molecule type" value="Genomic_DNA"/>
</dbReference>
<dbReference type="InterPro" id="IPR032675">
    <property type="entry name" value="LRR_dom_sf"/>
</dbReference>
<dbReference type="eggNOG" id="COG5263">
    <property type="taxonomic scope" value="Bacteria"/>
</dbReference>
<feature type="domain" description="SHIRT" evidence="2">
    <location>
        <begin position="297"/>
        <end position="379"/>
    </location>
</feature>
<organism evidence="3 4">
    <name type="scientific">Fannyhessea vaginae DSM 15829</name>
    <dbReference type="NCBI Taxonomy" id="525256"/>
    <lineage>
        <taxon>Bacteria</taxon>
        <taxon>Bacillati</taxon>
        <taxon>Actinomycetota</taxon>
        <taxon>Coriobacteriia</taxon>
        <taxon>Coriobacteriales</taxon>
        <taxon>Atopobiaceae</taxon>
        <taxon>Fannyhessea</taxon>
    </lineage>
</organism>
<proteinExistence type="predicted"/>
<dbReference type="OrthoDB" id="4988593at2"/>
<dbReference type="RefSeq" id="WP_006302787.1">
    <property type="nucleotide sequence ID" value="NZ_ACGK02000001.1"/>
</dbReference>
<name>F1T4L5_9ACTN</name>
<dbReference type="AlphaFoldDB" id="F1T4L5"/>
<feature type="compositionally biased region" description="Low complexity" evidence="1">
    <location>
        <begin position="395"/>
        <end position="420"/>
    </location>
</feature>
<accession>F1T4L5</accession>
<dbReference type="Pfam" id="PF13306">
    <property type="entry name" value="LRR_5"/>
    <property type="match status" value="1"/>
</dbReference>
<evidence type="ECO:0000259" key="2">
    <source>
        <dbReference type="Pfam" id="PF18655"/>
    </source>
</evidence>
<dbReference type="InterPro" id="IPR041030">
    <property type="entry name" value="SHIRT"/>
</dbReference>
<dbReference type="Pfam" id="PF18655">
    <property type="entry name" value="SHIRT"/>
    <property type="match status" value="1"/>
</dbReference>
<dbReference type="InterPro" id="IPR026906">
    <property type="entry name" value="LRR_5"/>
</dbReference>